<comment type="caution">
    <text evidence="2">The sequence shown here is derived from an EMBL/GenBank/DDBJ whole genome shotgun (WGS) entry which is preliminary data.</text>
</comment>
<feature type="region of interest" description="Disordered" evidence="1">
    <location>
        <begin position="1"/>
        <end position="37"/>
    </location>
</feature>
<dbReference type="AlphaFoldDB" id="A0A8S3Z722"/>
<dbReference type="OrthoDB" id="6045352at2759"/>
<evidence type="ECO:0000313" key="2">
    <source>
        <dbReference type="EMBL" id="CAG5123805.1"/>
    </source>
</evidence>
<dbReference type="Proteomes" id="UP000678393">
    <property type="component" value="Unassembled WGS sequence"/>
</dbReference>
<gene>
    <name evidence="2" type="ORF">CUNI_LOCUS9363</name>
</gene>
<reference evidence="2" key="1">
    <citation type="submission" date="2021-04" db="EMBL/GenBank/DDBJ databases">
        <authorList>
            <consortium name="Molecular Ecology Group"/>
        </authorList>
    </citation>
    <scope>NUCLEOTIDE SEQUENCE</scope>
</reference>
<dbReference type="EMBL" id="CAJHNH020001623">
    <property type="protein sequence ID" value="CAG5123805.1"/>
    <property type="molecule type" value="Genomic_DNA"/>
</dbReference>
<evidence type="ECO:0000313" key="3">
    <source>
        <dbReference type="Proteomes" id="UP000678393"/>
    </source>
</evidence>
<feature type="compositionally biased region" description="Acidic residues" evidence="1">
    <location>
        <begin position="14"/>
        <end position="26"/>
    </location>
</feature>
<evidence type="ECO:0000256" key="1">
    <source>
        <dbReference type="SAM" id="MobiDB-lite"/>
    </source>
</evidence>
<protein>
    <submittedName>
        <fullName evidence="2">Uncharacterized protein</fullName>
    </submittedName>
</protein>
<proteinExistence type="predicted"/>
<dbReference type="InterPro" id="IPR009003">
    <property type="entry name" value="Peptidase_S1_PA"/>
</dbReference>
<name>A0A8S3Z722_9EUPU</name>
<keyword evidence="3" id="KW-1185">Reference proteome</keyword>
<dbReference type="SUPFAM" id="SSF50494">
    <property type="entry name" value="Trypsin-like serine proteases"/>
    <property type="match status" value="1"/>
</dbReference>
<feature type="compositionally biased region" description="Polar residues" evidence="1">
    <location>
        <begin position="27"/>
        <end position="37"/>
    </location>
</feature>
<organism evidence="2 3">
    <name type="scientific">Candidula unifasciata</name>
    <dbReference type="NCBI Taxonomy" id="100452"/>
    <lineage>
        <taxon>Eukaryota</taxon>
        <taxon>Metazoa</taxon>
        <taxon>Spiralia</taxon>
        <taxon>Lophotrochozoa</taxon>
        <taxon>Mollusca</taxon>
        <taxon>Gastropoda</taxon>
        <taxon>Heterobranchia</taxon>
        <taxon>Euthyneura</taxon>
        <taxon>Panpulmonata</taxon>
        <taxon>Eupulmonata</taxon>
        <taxon>Stylommatophora</taxon>
        <taxon>Helicina</taxon>
        <taxon>Helicoidea</taxon>
        <taxon>Geomitridae</taxon>
        <taxon>Candidula</taxon>
    </lineage>
</organism>
<accession>A0A8S3Z722</accession>
<sequence length="367" mass="41485">MAAANPYDAWGVSEDNEDTGDYEDVDQSNSSSENTARTFQQARGIFEAEVNCVEEVNLHTDMDSCEKNPGHRGFIPADEFTVNSLPPHYRDNDIAKLIQALAQITARISIKYTSSNRPDFYPGSDKPYPNADMKGKTRLRTGSGWVWRVNIFSGGNNRRNKTKACPCQECKKSRNPERQWAVIDIYTATHMVYDEAEGAKTTCHFFYDNNRNSLAELPSLHGAVRVHNVVDGDACRMTYITHDIQLASKLQNSWREYKTLHTAVGEKYNTTDNDGQAVAENDHKLTIIVSHPHGCSKQISIGEFVQRDEMDYNDAYTKYTYTTPTCPGCSGGPVYVLSRWWWWGCDHPHGGQCEENENLNYSGIAMY</sequence>